<evidence type="ECO:0000313" key="3">
    <source>
        <dbReference type="Proteomes" id="UP001151760"/>
    </source>
</evidence>
<keyword evidence="3" id="KW-1185">Reference proteome</keyword>
<name>A0ABQ5EJC9_9ASTR</name>
<evidence type="ECO:0000256" key="1">
    <source>
        <dbReference type="SAM" id="MobiDB-lite"/>
    </source>
</evidence>
<comment type="caution">
    <text evidence="2">The sequence shown here is derived from an EMBL/GenBank/DDBJ whole genome shotgun (WGS) entry which is preliminary data.</text>
</comment>
<evidence type="ECO:0008006" key="4">
    <source>
        <dbReference type="Google" id="ProtNLM"/>
    </source>
</evidence>
<protein>
    <recommendedName>
        <fullName evidence="4">F-box protein</fullName>
    </recommendedName>
</protein>
<feature type="region of interest" description="Disordered" evidence="1">
    <location>
        <begin position="1"/>
        <end position="42"/>
    </location>
</feature>
<proteinExistence type="predicted"/>
<sequence>MLPRHVKHKGSETLGSISKYSVKSSRGESREEKKGGEGEGLVKKSRNEIKKLGRHNKTHLTNEVVEGIDYVVEFLYLSQVKQVKAYGFCNEPILWKSIVLQFSNDTFRGVFQNVSEPRLAMSSDNASSAVTYTSISSDSNGLSWALHSQRTAYEKFHVVSKDYDIQGRGPAFMMMIASSTGEEDGRFEDRRRIPRRNHTDYRCLMDEDGDELLPMMDDDDMIPPMR</sequence>
<organism evidence="2 3">
    <name type="scientific">Tanacetum coccineum</name>
    <dbReference type="NCBI Taxonomy" id="301880"/>
    <lineage>
        <taxon>Eukaryota</taxon>
        <taxon>Viridiplantae</taxon>
        <taxon>Streptophyta</taxon>
        <taxon>Embryophyta</taxon>
        <taxon>Tracheophyta</taxon>
        <taxon>Spermatophyta</taxon>
        <taxon>Magnoliopsida</taxon>
        <taxon>eudicotyledons</taxon>
        <taxon>Gunneridae</taxon>
        <taxon>Pentapetalae</taxon>
        <taxon>asterids</taxon>
        <taxon>campanulids</taxon>
        <taxon>Asterales</taxon>
        <taxon>Asteraceae</taxon>
        <taxon>Asteroideae</taxon>
        <taxon>Anthemideae</taxon>
        <taxon>Anthemidinae</taxon>
        <taxon>Tanacetum</taxon>
    </lineage>
</organism>
<reference evidence="2" key="1">
    <citation type="journal article" date="2022" name="Int. J. Mol. Sci.">
        <title>Draft Genome of Tanacetum Coccineum: Genomic Comparison of Closely Related Tanacetum-Family Plants.</title>
        <authorList>
            <person name="Yamashiro T."/>
            <person name="Shiraishi A."/>
            <person name="Nakayama K."/>
            <person name="Satake H."/>
        </authorList>
    </citation>
    <scope>NUCLEOTIDE SEQUENCE</scope>
</reference>
<evidence type="ECO:0000313" key="2">
    <source>
        <dbReference type="EMBL" id="GJT50857.1"/>
    </source>
</evidence>
<gene>
    <name evidence="2" type="ORF">Tco_0977014</name>
</gene>
<reference evidence="2" key="2">
    <citation type="submission" date="2022-01" db="EMBL/GenBank/DDBJ databases">
        <authorList>
            <person name="Yamashiro T."/>
            <person name="Shiraishi A."/>
            <person name="Satake H."/>
            <person name="Nakayama K."/>
        </authorList>
    </citation>
    <scope>NUCLEOTIDE SEQUENCE</scope>
</reference>
<dbReference type="Proteomes" id="UP001151760">
    <property type="component" value="Unassembled WGS sequence"/>
</dbReference>
<dbReference type="EMBL" id="BQNB010016356">
    <property type="protein sequence ID" value="GJT50857.1"/>
    <property type="molecule type" value="Genomic_DNA"/>
</dbReference>
<feature type="compositionally biased region" description="Basic and acidic residues" evidence="1">
    <location>
        <begin position="25"/>
        <end position="42"/>
    </location>
</feature>
<accession>A0ABQ5EJC9</accession>